<sequence>MLAATAATAFVLLAATAQAQTPPAARASCKAQATEKKLHGAALTSFLKKCESDAQASCDASAAEKKLAGAAKTSFTKKCVTDAVGQ</sequence>
<evidence type="ECO:0000313" key="3">
    <source>
        <dbReference type="Proteomes" id="UP001165652"/>
    </source>
</evidence>
<gene>
    <name evidence="2" type="ORF">PQJ73_09125</name>
</gene>
<reference evidence="2" key="2">
    <citation type="submission" date="2023-02" db="EMBL/GenBank/DDBJ databases">
        <authorList>
            <person name="Rayyan A."/>
            <person name="Meyer T."/>
            <person name="Kyndt J.A."/>
        </authorList>
    </citation>
    <scope>NUCLEOTIDE SEQUENCE</scope>
    <source>
        <strain evidence="2">DSM 9987</strain>
    </source>
</reference>
<evidence type="ECO:0008006" key="4">
    <source>
        <dbReference type="Google" id="ProtNLM"/>
    </source>
</evidence>
<reference evidence="2" key="1">
    <citation type="journal article" date="2023" name="Microbiol Resour">
        <title>Genome Sequences of Rhodoplanes serenus and Two Thermotolerant Strains, Rhodoplanes tepidamans and 'Rhodoplanes cryptolactis,' Further Refine the Genus.</title>
        <authorList>
            <person name="Rayyan A.A."/>
            <person name="Kyndt J.A."/>
        </authorList>
    </citation>
    <scope>NUCLEOTIDE SEQUENCE</scope>
    <source>
        <strain evidence="2">DSM 9987</strain>
    </source>
</reference>
<feature type="chain" id="PRO_5046117902" description="PsiF repeat-containing protein" evidence="1">
    <location>
        <begin position="20"/>
        <end position="86"/>
    </location>
</feature>
<dbReference type="EMBL" id="JAQQLI010000011">
    <property type="protein sequence ID" value="MDC7785840.1"/>
    <property type="molecule type" value="Genomic_DNA"/>
</dbReference>
<evidence type="ECO:0000313" key="2">
    <source>
        <dbReference type="EMBL" id="MDC7785840.1"/>
    </source>
</evidence>
<accession>A0ABT5J9T9</accession>
<protein>
    <recommendedName>
        <fullName evidence="4">PsiF repeat-containing protein</fullName>
    </recommendedName>
</protein>
<dbReference type="Proteomes" id="UP001165652">
    <property type="component" value="Unassembled WGS sequence"/>
</dbReference>
<evidence type="ECO:0000256" key="1">
    <source>
        <dbReference type="SAM" id="SignalP"/>
    </source>
</evidence>
<proteinExistence type="predicted"/>
<feature type="signal peptide" evidence="1">
    <location>
        <begin position="1"/>
        <end position="19"/>
    </location>
</feature>
<name>A0ABT5J9T9_RHOTP</name>
<dbReference type="RefSeq" id="WP_272776804.1">
    <property type="nucleotide sequence ID" value="NZ_JAQQLI010000011.1"/>
</dbReference>
<keyword evidence="3" id="KW-1185">Reference proteome</keyword>
<organism evidence="2 3">
    <name type="scientific">Rhodoplanes tepidamans</name>
    <name type="common">Rhodoplanes cryptolactis</name>
    <dbReference type="NCBI Taxonomy" id="200616"/>
    <lineage>
        <taxon>Bacteria</taxon>
        <taxon>Pseudomonadati</taxon>
        <taxon>Pseudomonadota</taxon>
        <taxon>Alphaproteobacteria</taxon>
        <taxon>Hyphomicrobiales</taxon>
        <taxon>Nitrobacteraceae</taxon>
        <taxon>Rhodoplanes</taxon>
    </lineage>
</organism>
<comment type="caution">
    <text evidence="2">The sequence shown here is derived from an EMBL/GenBank/DDBJ whole genome shotgun (WGS) entry which is preliminary data.</text>
</comment>
<keyword evidence="1" id="KW-0732">Signal</keyword>